<evidence type="ECO:0000259" key="2">
    <source>
        <dbReference type="PROSITE" id="PS50263"/>
    </source>
</evidence>
<sequence length="255" mass="27649">MDITIGLAQTVVSNGNIEKNTYHHLEMIKLASKQGADIVVFPELSLTGYELELARELAIPDEAEHFGALSQAAVNHNVVVIAGCPLKLKQLTKPTIGAVICFPNGKVNFYSKQYLHTGEEEYCATGLSDYVFNVKGHQIGLAVCADFTEPLHSEKAKILEAEIYLVSALITDKGFEVDAKILSDIATKHKFPVLLANHISETGGWQGCGNNSIWNAKGELAHSSDSSTSSLTLCTLKGCHVKVCKTIYSEQEVTV</sequence>
<comment type="caution">
    <text evidence="3">The sequence shown here is derived from an EMBL/GenBank/DDBJ whole genome shotgun (WGS) entry which is preliminary data.</text>
</comment>
<dbReference type="InterPro" id="IPR003010">
    <property type="entry name" value="C-N_Hydrolase"/>
</dbReference>
<proteinExistence type="predicted"/>
<dbReference type="PROSITE" id="PS50263">
    <property type="entry name" value="CN_HYDROLASE"/>
    <property type="match status" value="1"/>
</dbReference>
<dbReference type="Gene3D" id="3.60.110.10">
    <property type="entry name" value="Carbon-nitrogen hydrolase"/>
    <property type="match status" value="1"/>
</dbReference>
<feature type="domain" description="CN hydrolase" evidence="2">
    <location>
        <begin position="3"/>
        <end position="255"/>
    </location>
</feature>
<dbReference type="CDD" id="cd07197">
    <property type="entry name" value="nitrilase"/>
    <property type="match status" value="1"/>
</dbReference>
<keyword evidence="4" id="KW-1185">Reference proteome</keyword>
<dbReference type="PANTHER" id="PTHR43674">
    <property type="entry name" value="NITRILASE C965.09-RELATED"/>
    <property type="match status" value="1"/>
</dbReference>
<dbReference type="Pfam" id="PF00795">
    <property type="entry name" value="CN_hydrolase"/>
    <property type="match status" value="1"/>
</dbReference>
<dbReference type="InterPro" id="IPR036526">
    <property type="entry name" value="C-N_Hydrolase_sf"/>
</dbReference>
<dbReference type="InterPro" id="IPR050345">
    <property type="entry name" value="Aliph_Amidase/BUP"/>
</dbReference>
<dbReference type="Proteomes" id="UP001157134">
    <property type="component" value="Unassembled WGS sequence"/>
</dbReference>
<protein>
    <submittedName>
        <fullName evidence="3">Carbon-nitrogen hydrolase family protein</fullName>
    </submittedName>
</protein>
<dbReference type="PANTHER" id="PTHR43674:SF2">
    <property type="entry name" value="BETA-UREIDOPROPIONASE"/>
    <property type="match status" value="1"/>
</dbReference>
<accession>A0ABQ6HH16</accession>
<keyword evidence="1 3" id="KW-0378">Hydrolase</keyword>
<evidence type="ECO:0000313" key="3">
    <source>
        <dbReference type="EMBL" id="GLX86902.1"/>
    </source>
</evidence>
<organism evidence="3 4">
    <name type="scientific">Thalassotalea loyana</name>
    <dbReference type="NCBI Taxonomy" id="280483"/>
    <lineage>
        <taxon>Bacteria</taxon>
        <taxon>Pseudomonadati</taxon>
        <taxon>Pseudomonadota</taxon>
        <taxon>Gammaproteobacteria</taxon>
        <taxon>Alteromonadales</taxon>
        <taxon>Colwelliaceae</taxon>
        <taxon>Thalassotalea</taxon>
    </lineage>
</organism>
<name>A0ABQ6HH16_9GAMM</name>
<dbReference type="EMBL" id="BSSV01000008">
    <property type="protein sequence ID" value="GLX86902.1"/>
    <property type="molecule type" value="Genomic_DNA"/>
</dbReference>
<gene>
    <name evidence="3" type="ORF">tloyanaT_31550</name>
</gene>
<evidence type="ECO:0000256" key="1">
    <source>
        <dbReference type="ARBA" id="ARBA00022801"/>
    </source>
</evidence>
<evidence type="ECO:0000313" key="4">
    <source>
        <dbReference type="Proteomes" id="UP001157134"/>
    </source>
</evidence>
<dbReference type="SUPFAM" id="SSF56317">
    <property type="entry name" value="Carbon-nitrogen hydrolase"/>
    <property type="match status" value="1"/>
</dbReference>
<dbReference type="GO" id="GO:0016787">
    <property type="term" value="F:hydrolase activity"/>
    <property type="evidence" value="ECO:0007669"/>
    <property type="project" value="UniProtKB-KW"/>
</dbReference>
<dbReference type="RefSeq" id="WP_284300415.1">
    <property type="nucleotide sequence ID" value="NZ_BSSV01000008.1"/>
</dbReference>
<reference evidence="3 4" key="1">
    <citation type="submission" date="2023-03" db="EMBL/GenBank/DDBJ databases">
        <title>Thalassotalea loyana LMG 22536T draft genome sequence.</title>
        <authorList>
            <person name="Sawabe T."/>
        </authorList>
    </citation>
    <scope>NUCLEOTIDE SEQUENCE [LARGE SCALE GENOMIC DNA]</scope>
    <source>
        <strain evidence="3 4">LMG 22536</strain>
    </source>
</reference>